<evidence type="ECO:0000313" key="4">
    <source>
        <dbReference type="Proteomes" id="UP000324222"/>
    </source>
</evidence>
<dbReference type="Proteomes" id="UP000324222">
    <property type="component" value="Unassembled WGS sequence"/>
</dbReference>
<organism evidence="3 4">
    <name type="scientific">Portunus trituberculatus</name>
    <name type="common">Swimming crab</name>
    <name type="synonym">Neptunus trituberculatus</name>
    <dbReference type="NCBI Taxonomy" id="210409"/>
    <lineage>
        <taxon>Eukaryota</taxon>
        <taxon>Metazoa</taxon>
        <taxon>Ecdysozoa</taxon>
        <taxon>Arthropoda</taxon>
        <taxon>Crustacea</taxon>
        <taxon>Multicrustacea</taxon>
        <taxon>Malacostraca</taxon>
        <taxon>Eumalacostraca</taxon>
        <taxon>Eucarida</taxon>
        <taxon>Decapoda</taxon>
        <taxon>Pleocyemata</taxon>
        <taxon>Brachyura</taxon>
        <taxon>Eubrachyura</taxon>
        <taxon>Portunoidea</taxon>
        <taxon>Portunidae</taxon>
        <taxon>Portuninae</taxon>
        <taxon>Portunus</taxon>
    </lineage>
</organism>
<feature type="region of interest" description="Disordered" evidence="1">
    <location>
        <begin position="59"/>
        <end position="122"/>
    </location>
</feature>
<evidence type="ECO:0000256" key="1">
    <source>
        <dbReference type="SAM" id="MobiDB-lite"/>
    </source>
</evidence>
<dbReference type="AlphaFoldDB" id="A0A5B7JGJ3"/>
<keyword evidence="2" id="KW-0472">Membrane</keyword>
<proteinExistence type="predicted"/>
<evidence type="ECO:0000256" key="2">
    <source>
        <dbReference type="SAM" id="Phobius"/>
    </source>
</evidence>
<reference evidence="3 4" key="1">
    <citation type="submission" date="2019-05" db="EMBL/GenBank/DDBJ databases">
        <title>Another draft genome of Portunus trituberculatus and its Hox gene families provides insights of decapod evolution.</title>
        <authorList>
            <person name="Jeong J.-H."/>
            <person name="Song I."/>
            <person name="Kim S."/>
            <person name="Choi T."/>
            <person name="Kim D."/>
            <person name="Ryu S."/>
            <person name="Kim W."/>
        </authorList>
    </citation>
    <scope>NUCLEOTIDE SEQUENCE [LARGE SCALE GENOMIC DNA]</scope>
    <source>
        <tissue evidence="3">Muscle</tissue>
    </source>
</reference>
<feature type="compositionally biased region" description="Basic and acidic residues" evidence="1">
    <location>
        <begin position="67"/>
        <end position="76"/>
    </location>
</feature>
<comment type="caution">
    <text evidence="3">The sequence shown here is derived from an EMBL/GenBank/DDBJ whole genome shotgun (WGS) entry which is preliminary data.</text>
</comment>
<feature type="transmembrane region" description="Helical" evidence="2">
    <location>
        <begin position="12"/>
        <end position="36"/>
    </location>
</feature>
<keyword evidence="4" id="KW-1185">Reference proteome</keyword>
<keyword evidence="2" id="KW-1133">Transmembrane helix</keyword>
<evidence type="ECO:0000313" key="3">
    <source>
        <dbReference type="EMBL" id="MPC93296.1"/>
    </source>
</evidence>
<protein>
    <submittedName>
        <fullName evidence="3">Uncharacterized protein</fullName>
    </submittedName>
</protein>
<accession>A0A5B7JGJ3</accession>
<sequence length="255" mass="27576">MVWVGPAIRHWYGMGLPICQIATISGLLQAFGLFWCRSAAMSGLEHRAALPPEVPCYSISRRSTTRSPRDGARADSHAGNGSSSESPAKWQVGHGHRHSVNNPRRRMEYARPQASPTRDGLPVPSWQVMLDELACLKSDVAKLTANGAPSLQLQQVNFQASTSGLQSPVSPAAISGFVDSSSEDGKVKEFLPGSSVLLQAAKAFGPLDNVSEDIDLQVAAMVNFCFDKGLQEEDYKVIAEDQITRRPNNHPTLAP</sequence>
<dbReference type="OrthoDB" id="7701249at2759"/>
<dbReference type="EMBL" id="VSRR010094380">
    <property type="protein sequence ID" value="MPC93296.1"/>
    <property type="molecule type" value="Genomic_DNA"/>
</dbReference>
<gene>
    <name evidence="3" type="ORF">E2C01_088420</name>
</gene>
<name>A0A5B7JGJ3_PORTR</name>
<keyword evidence="2" id="KW-0812">Transmembrane</keyword>